<dbReference type="Pfam" id="PF07690">
    <property type="entry name" value="MFS_1"/>
    <property type="match status" value="1"/>
</dbReference>
<evidence type="ECO:0000256" key="3">
    <source>
        <dbReference type="ARBA" id="ARBA00022475"/>
    </source>
</evidence>
<dbReference type="Proteomes" id="UP000286931">
    <property type="component" value="Unassembled WGS sequence"/>
</dbReference>
<protein>
    <submittedName>
        <fullName evidence="10">MFS transporter</fullName>
    </submittedName>
</protein>
<dbReference type="OrthoDB" id="9812221at2"/>
<evidence type="ECO:0000256" key="2">
    <source>
        <dbReference type="ARBA" id="ARBA00022448"/>
    </source>
</evidence>
<evidence type="ECO:0000256" key="4">
    <source>
        <dbReference type="ARBA" id="ARBA00022692"/>
    </source>
</evidence>
<accession>A0A401YXT8</accession>
<evidence type="ECO:0000313" key="11">
    <source>
        <dbReference type="Proteomes" id="UP000286931"/>
    </source>
</evidence>
<feature type="transmembrane region" description="Helical" evidence="8">
    <location>
        <begin position="16"/>
        <end position="37"/>
    </location>
</feature>
<dbReference type="PANTHER" id="PTHR23501:SF1">
    <property type="entry name" value="TRANSPORT PROTEIN HSRA-RELATED"/>
    <property type="match status" value="1"/>
</dbReference>
<feature type="transmembrane region" description="Helical" evidence="8">
    <location>
        <begin position="110"/>
        <end position="134"/>
    </location>
</feature>
<comment type="subcellular location">
    <subcellularLocation>
        <location evidence="1">Cell membrane</location>
        <topology evidence="1">Multi-pass membrane protein</topology>
    </subcellularLocation>
</comment>
<evidence type="ECO:0000256" key="5">
    <source>
        <dbReference type="ARBA" id="ARBA00022989"/>
    </source>
</evidence>
<dbReference type="InterPro" id="IPR036259">
    <property type="entry name" value="MFS_trans_sf"/>
</dbReference>
<feature type="transmembrane region" description="Helical" evidence="8">
    <location>
        <begin position="437"/>
        <end position="459"/>
    </location>
</feature>
<dbReference type="GO" id="GO:0005886">
    <property type="term" value="C:plasma membrane"/>
    <property type="evidence" value="ECO:0007669"/>
    <property type="project" value="UniProtKB-SubCell"/>
</dbReference>
<feature type="domain" description="Major facilitator superfamily (MFS) profile" evidence="9">
    <location>
        <begin position="19"/>
        <end position="464"/>
    </location>
</feature>
<dbReference type="PROSITE" id="PS50850">
    <property type="entry name" value="MFS"/>
    <property type="match status" value="1"/>
</dbReference>
<dbReference type="Gene3D" id="1.20.1250.20">
    <property type="entry name" value="MFS general substrate transporter like domains"/>
    <property type="match status" value="2"/>
</dbReference>
<evidence type="ECO:0000256" key="1">
    <source>
        <dbReference type="ARBA" id="ARBA00004651"/>
    </source>
</evidence>
<dbReference type="SUPFAM" id="SSF103473">
    <property type="entry name" value="MFS general substrate transporter"/>
    <property type="match status" value="1"/>
</dbReference>
<feature type="transmembrane region" description="Helical" evidence="8">
    <location>
        <begin position="404"/>
        <end position="425"/>
    </location>
</feature>
<evidence type="ECO:0000256" key="7">
    <source>
        <dbReference type="SAM" id="MobiDB-lite"/>
    </source>
</evidence>
<keyword evidence="2" id="KW-0813">Transport</keyword>
<dbReference type="NCBIfam" id="TIGR00711">
    <property type="entry name" value="efflux_EmrB"/>
    <property type="match status" value="1"/>
</dbReference>
<dbReference type="InterPro" id="IPR011701">
    <property type="entry name" value="MFS"/>
</dbReference>
<dbReference type="InterPro" id="IPR004638">
    <property type="entry name" value="EmrB-like"/>
</dbReference>
<keyword evidence="3" id="KW-1003">Cell membrane</keyword>
<comment type="caution">
    <text evidence="10">The sequence shown here is derived from an EMBL/GenBank/DDBJ whole genome shotgun (WGS) entry which is preliminary data.</text>
</comment>
<feature type="transmembrane region" description="Helical" evidence="8">
    <location>
        <begin position="336"/>
        <end position="356"/>
    </location>
</feature>
<keyword evidence="5 8" id="KW-1133">Transmembrane helix</keyword>
<dbReference type="PANTHER" id="PTHR23501">
    <property type="entry name" value="MAJOR FACILITATOR SUPERFAMILY"/>
    <property type="match status" value="1"/>
</dbReference>
<name>A0A401YXT8_9ACTN</name>
<gene>
    <name evidence="10" type="ORF">EHYA_07090</name>
</gene>
<sequence length="493" mass="50019">MPAAPPDPETKIDGPLLRLMLVMLLGGVMGILDTTIVNVGIDTLGAHFDAPLETIEWVATGYLLALAATVPLAGWAAGRFGGKTVWLTGLIVFLVGSALSAVAWNAGSLIAFRVIQGVGVGALEPTLLTMLAVAAGPKRAGKMIGIVGAVVTLGPILGPVLGGVLLEHVDWRWMFIINLPIGLVALALAYRQIPADPPREGDPPPLDARGISLLCPGFAVVVYGLSQAAGDSGFGAPRVLAALIAGVALIAGYVLHALRVEHPLIDVRLFRIRGFAGGIGAVFLTGILLFSLLFLIPLYYQLARDRGVMAAGLLLVPQGVGVWIGMPIAGQLFDKVGARALIPFGGVLAALGILGFSTADGGTDTALLVGYSVVTGAGLGFVGAPAMSSVFGSVAPESVPSATAAVYLSNQIGGTLGIAIAALVLQNRSEAHSVVPAFQGTFGYLIAIALVVGAVGLVLRRGPAADAPAPAPALAEAAEDGDAALPEPARQEA</sequence>
<keyword evidence="6 8" id="KW-0472">Membrane</keyword>
<organism evidence="10 11">
    <name type="scientific">Embleya hyalina</name>
    <dbReference type="NCBI Taxonomy" id="516124"/>
    <lineage>
        <taxon>Bacteria</taxon>
        <taxon>Bacillati</taxon>
        <taxon>Actinomycetota</taxon>
        <taxon>Actinomycetes</taxon>
        <taxon>Kitasatosporales</taxon>
        <taxon>Streptomycetaceae</taxon>
        <taxon>Embleya</taxon>
    </lineage>
</organism>
<feature type="transmembrane region" description="Helical" evidence="8">
    <location>
        <begin position="275"/>
        <end position="300"/>
    </location>
</feature>
<reference evidence="10 11" key="1">
    <citation type="submission" date="2018-12" db="EMBL/GenBank/DDBJ databases">
        <title>Draft genome sequence of Embleya hyalina NBRC 13850T.</title>
        <authorList>
            <person name="Komaki H."/>
            <person name="Hosoyama A."/>
            <person name="Kimura A."/>
            <person name="Ichikawa N."/>
            <person name="Tamura T."/>
        </authorList>
    </citation>
    <scope>NUCLEOTIDE SEQUENCE [LARGE SCALE GENOMIC DNA]</scope>
    <source>
        <strain evidence="10 11">NBRC 13850</strain>
    </source>
</reference>
<dbReference type="AlphaFoldDB" id="A0A401YXT8"/>
<feature type="transmembrane region" description="Helical" evidence="8">
    <location>
        <begin position="368"/>
        <end position="392"/>
    </location>
</feature>
<keyword evidence="4 8" id="KW-0812">Transmembrane</keyword>
<evidence type="ECO:0000256" key="6">
    <source>
        <dbReference type="ARBA" id="ARBA00023136"/>
    </source>
</evidence>
<feature type="transmembrane region" description="Helical" evidence="8">
    <location>
        <begin position="211"/>
        <end position="229"/>
    </location>
</feature>
<keyword evidence="11" id="KW-1185">Reference proteome</keyword>
<dbReference type="EMBL" id="BIFH01000032">
    <property type="protein sequence ID" value="GCD99370.1"/>
    <property type="molecule type" value="Genomic_DNA"/>
</dbReference>
<feature type="transmembrane region" description="Helical" evidence="8">
    <location>
        <begin position="306"/>
        <end position="324"/>
    </location>
</feature>
<dbReference type="RefSeq" id="WP_126641172.1">
    <property type="nucleotide sequence ID" value="NZ_BIFH01000032.1"/>
</dbReference>
<dbReference type="InterPro" id="IPR020846">
    <property type="entry name" value="MFS_dom"/>
</dbReference>
<feature type="transmembrane region" description="Helical" evidence="8">
    <location>
        <begin position="84"/>
        <end position="104"/>
    </location>
</feature>
<dbReference type="GO" id="GO:0022857">
    <property type="term" value="F:transmembrane transporter activity"/>
    <property type="evidence" value="ECO:0007669"/>
    <property type="project" value="InterPro"/>
</dbReference>
<feature type="transmembrane region" description="Helical" evidence="8">
    <location>
        <begin position="171"/>
        <end position="190"/>
    </location>
</feature>
<evidence type="ECO:0000313" key="10">
    <source>
        <dbReference type="EMBL" id="GCD99370.1"/>
    </source>
</evidence>
<feature type="transmembrane region" description="Helical" evidence="8">
    <location>
        <begin position="235"/>
        <end position="255"/>
    </location>
</feature>
<feature type="compositionally biased region" description="Low complexity" evidence="7">
    <location>
        <begin position="483"/>
        <end position="493"/>
    </location>
</feature>
<evidence type="ECO:0000256" key="8">
    <source>
        <dbReference type="SAM" id="Phobius"/>
    </source>
</evidence>
<feature type="region of interest" description="Disordered" evidence="7">
    <location>
        <begin position="468"/>
        <end position="493"/>
    </location>
</feature>
<evidence type="ECO:0000259" key="9">
    <source>
        <dbReference type="PROSITE" id="PS50850"/>
    </source>
</evidence>
<proteinExistence type="predicted"/>
<feature type="transmembrane region" description="Helical" evidence="8">
    <location>
        <begin position="57"/>
        <end position="77"/>
    </location>
</feature>
<feature type="transmembrane region" description="Helical" evidence="8">
    <location>
        <begin position="146"/>
        <end position="165"/>
    </location>
</feature>